<keyword evidence="1" id="KW-0812">Transmembrane</keyword>
<dbReference type="Proteomes" id="UP000298213">
    <property type="component" value="Unassembled WGS sequence"/>
</dbReference>
<sequence>MNVPVKILIGLAAAMLMAWVWHGPGGQGEALVGHLERQAVAATADAELPGITVRMARDPLARTAIISGPANDLQREGLGSQFGVKDYVRAVPGIANVRWDDEPAGSGLPLLVETLIAVAVAYLIGLALGALLFGRRKRQSFLD</sequence>
<dbReference type="EMBL" id="SPDV01000002">
    <property type="protein sequence ID" value="TFI59942.1"/>
    <property type="molecule type" value="Genomic_DNA"/>
</dbReference>
<keyword evidence="1" id="KW-0472">Membrane</keyword>
<organism evidence="2 3">
    <name type="scientific">Sphingomonas parva</name>
    <dbReference type="NCBI Taxonomy" id="2555898"/>
    <lineage>
        <taxon>Bacteria</taxon>
        <taxon>Pseudomonadati</taxon>
        <taxon>Pseudomonadota</taxon>
        <taxon>Alphaproteobacteria</taxon>
        <taxon>Sphingomonadales</taxon>
        <taxon>Sphingomonadaceae</taxon>
        <taxon>Sphingomonas</taxon>
    </lineage>
</organism>
<keyword evidence="3" id="KW-1185">Reference proteome</keyword>
<reference evidence="2 3" key="1">
    <citation type="submission" date="2019-03" db="EMBL/GenBank/DDBJ databases">
        <title>Genome sequence of Sphingomonas sp. 17J27-24.</title>
        <authorList>
            <person name="Kim M."/>
            <person name="Maeng S."/>
            <person name="Sathiyaraj S."/>
        </authorList>
    </citation>
    <scope>NUCLEOTIDE SEQUENCE [LARGE SCALE GENOMIC DNA]</scope>
    <source>
        <strain evidence="2 3">17J27-24</strain>
    </source>
</reference>
<accession>A0A4Y8ZX17</accession>
<evidence type="ECO:0000313" key="3">
    <source>
        <dbReference type="Proteomes" id="UP000298213"/>
    </source>
</evidence>
<evidence type="ECO:0000313" key="2">
    <source>
        <dbReference type="EMBL" id="TFI59942.1"/>
    </source>
</evidence>
<name>A0A4Y8ZX17_9SPHN</name>
<proteinExistence type="predicted"/>
<dbReference type="AlphaFoldDB" id="A0A4Y8ZX17"/>
<comment type="caution">
    <text evidence="2">The sequence shown here is derived from an EMBL/GenBank/DDBJ whole genome shotgun (WGS) entry which is preliminary data.</text>
</comment>
<dbReference type="OrthoDB" id="7582204at2"/>
<gene>
    <name evidence="2" type="ORF">E2493_01445</name>
</gene>
<feature type="transmembrane region" description="Helical" evidence="1">
    <location>
        <begin position="110"/>
        <end position="133"/>
    </location>
</feature>
<feature type="transmembrane region" description="Helical" evidence="1">
    <location>
        <begin position="7"/>
        <end position="24"/>
    </location>
</feature>
<dbReference type="RefSeq" id="WP_135082993.1">
    <property type="nucleotide sequence ID" value="NZ_SPDV01000002.1"/>
</dbReference>
<keyword evidence="1" id="KW-1133">Transmembrane helix</keyword>
<evidence type="ECO:0000256" key="1">
    <source>
        <dbReference type="SAM" id="Phobius"/>
    </source>
</evidence>
<protein>
    <submittedName>
        <fullName evidence="2">Uncharacterized protein</fullName>
    </submittedName>
</protein>